<proteinExistence type="inferred from homology"/>
<dbReference type="SMART" id="SM01043">
    <property type="entry name" value="BTAD"/>
    <property type="match status" value="1"/>
</dbReference>
<evidence type="ECO:0000256" key="2">
    <source>
        <dbReference type="ARBA" id="ARBA00023125"/>
    </source>
</evidence>
<dbReference type="Gene3D" id="1.25.40.10">
    <property type="entry name" value="Tetratricopeptide repeat domain"/>
    <property type="match status" value="2"/>
</dbReference>
<dbReference type="InterPro" id="IPR011990">
    <property type="entry name" value="TPR-like_helical_dom_sf"/>
</dbReference>
<dbReference type="OrthoDB" id="7628974at2"/>
<accession>A0A1I2HE35</accession>
<dbReference type="PANTHER" id="PTHR47691:SF3">
    <property type="entry name" value="HTH-TYPE TRANSCRIPTIONAL REGULATOR RV0890C-RELATED"/>
    <property type="match status" value="1"/>
</dbReference>
<feature type="region of interest" description="Disordered" evidence="4">
    <location>
        <begin position="232"/>
        <end position="255"/>
    </location>
</feature>
<dbReference type="InterPro" id="IPR036388">
    <property type="entry name" value="WH-like_DNA-bd_sf"/>
</dbReference>
<feature type="compositionally biased region" description="Low complexity" evidence="4">
    <location>
        <begin position="245"/>
        <end position="255"/>
    </location>
</feature>
<evidence type="ECO:0000313" key="7">
    <source>
        <dbReference type="Proteomes" id="UP000199645"/>
    </source>
</evidence>
<dbReference type="EMBL" id="FONV01000008">
    <property type="protein sequence ID" value="SFF28515.1"/>
    <property type="molecule type" value="Genomic_DNA"/>
</dbReference>
<dbReference type="SMART" id="SM00862">
    <property type="entry name" value="Trans_reg_C"/>
    <property type="match status" value="1"/>
</dbReference>
<feature type="DNA-binding region" description="OmpR/PhoB-type" evidence="3">
    <location>
        <begin position="1"/>
        <end position="98"/>
    </location>
</feature>
<comment type="similarity">
    <text evidence="1">Belongs to the AfsR/DnrI/RedD regulatory family.</text>
</comment>
<name>A0A1I2HE35_9ACTN</name>
<dbReference type="GO" id="GO:0006355">
    <property type="term" value="P:regulation of DNA-templated transcription"/>
    <property type="evidence" value="ECO:0007669"/>
    <property type="project" value="InterPro"/>
</dbReference>
<gene>
    <name evidence="6" type="ORF">SAMN05421541_108143</name>
</gene>
<dbReference type="PRINTS" id="PR00364">
    <property type="entry name" value="DISEASERSIST"/>
</dbReference>
<feature type="domain" description="OmpR/PhoB-type" evidence="5">
    <location>
        <begin position="1"/>
        <end position="98"/>
    </location>
</feature>
<reference evidence="6 7" key="1">
    <citation type="submission" date="2016-10" db="EMBL/GenBank/DDBJ databases">
        <authorList>
            <person name="de Groot N.N."/>
        </authorList>
    </citation>
    <scope>NUCLEOTIDE SEQUENCE [LARGE SCALE GENOMIC DNA]</scope>
    <source>
        <strain evidence="6 7">DSM 43019</strain>
    </source>
</reference>
<dbReference type="Gene3D" id="1.10.10.10">
    <property type="entry name" value="Winged helix-like DNA-binding domain superfamily/Winged helix DNA-binding domain"/>
    <property type="match status" value="1"/>
</dbReference>
<organism evidence="6 7">
    <name type="scientific">Actinoplanes philippinensis</name>
    <dbReference type="NCBI Taxonomy" id="35752"/>
    <lineage>
        <taxon>Bacteria</taxon>
        <taxon>Bacillati</taxon>
        <taxon>Actinomycetota</taxon>
        <taxon>Actinomycetes</taxon>
        <taxon>Micromonosporales</taxon>
        <taxon>Micromonosporaceae</taxon>
        <taxon>Actinoplanes</taxon>
    </lineage>
</organism>
<dbReference type="InterPro" id="IPR001867">
    <property type="entry name" value="OmpR/PhoB-type_DNA-bd"/>
</dbReference>
<dbReference type="AlphaFoldDB" id="A0A1I2HE35"/>
<dbReference type="SUPFAM" id="SSF46894">
    <property type="entry name" value="C-terminal effector domain of the bipartite response regulators"/>
    <property type="match status" value="1"/>
</dbReference>
<protein>
    <submittedName>
        <fullName evidence="6">DNA-binding transcriptional activator of the SARP family</fullName>
    </submittedName>
</protein>
<sequence>MMRLELSLLGPLTGRRDGRDLDLGAPQQRALLAVLLVLGGDEPVGTDTIIDVLWRTGSAADPATMVHQYVSRLRRALGPAPGGGRWIERSRGGYVLTGDRVVDLARFRQLRAGGALVEALRLWRGPVAADMPSTVREHPAFVAVGQEYVTAVRAAADSAPPEQVLPLLEQGAAWHPYDEGLQARLLRLLAGNGRRADALTRFQQLRDRLVDELGVEPGADLQRAHRDLLRDPAPATVAPPPAEPARPAQLPAAPAGFTGRTDEMLALDRLAGDSRGVLAVISGLGGVGKTALATHLAHRFAPSFPDGQLFVDLRGFAPVAEPVRPAVALRGFLEALGVPGARQPEDLPGLSALYRSTLAARRMLVVLDNAADEEQVRPLLPGGPGCAVVVTSRRYLGGLVAYEGAEAVVLGPLPAESSRAFLAARLGDARVGAEPEAADRIVGICGGLPLALAVCAAWAGRHPRFPLAAIADELDAAPGLDAFTVAGARHDVRTVFSWSYRHLSDPAARLLRLTALHPGPDVARTTLASTAGQDPAAIRGPLDELVDANLLTERRPGRYVSHDLVRAFAAELVDGDPPAETGEAVRRLLDHYVQTAVAAVHRINANRSHVDCGPVLPGVTPLRFGDQASATSWFALERDNLRAAADLATESGNDSHLWRLSWAVNPYLQHHGGGWQESTALAERALAAARRHGESWWQWYLLNTLGRAAMALWDPVASRGWAGQLVDLGRAEGDDLWTGYGLGALAATYCDLMDPPGPDGAAMAERYADEALRLCDRIDAAGGPADRAASARRLRIAVTPMKAWSLLHGSGGPAAAVRHLHRSLDACRTAGDRIGLQNTWNELGRVHLFTGDHAAAAAAYTEALALLLPHETPRPDMLASLAVCRHELGDREAAARHRDEVLHLIDGVHHSVAQRLREQMRGLDTAGHPDSAVR</sequence>
<dbReference type="SUPFAM" id="SSF48452">
    <property type="entry name" value="TPR-like"/>
    <property type="match status" value="2"/>
</dbReference>
<evidence type="ECO:0000256" key="3">
    <source>
        <dbReference type="PROSITE-ProRule" id="PRU01091"/>
    </source>
</evidence>
<dbReference type="GO" id="GO:0000160">
    <property type="term" value="P:phosphorelay signal transduction system"/>
    <property type="evidence" value="ECO:0007669"/>
    <property type="project" value="InterPro"/>
</dbReference>
<dbReference type="InterPro" id="IPR016032">
    <property type="entry name" value="Sig_transdc_resp-reg_C-effctor"/>
</dbReference>
<evidence type="ECO:0000259" key="5">
    <source>
        <dbReference type="PROSITE" id="PS51755"/>
    </source>
</evidence>
<dbReference type="GO" id="GO:0003677">
    <property type="term" value="F:DNA binding"/>
    <property type="evidence" value="ECO:0007669"/>
    <property type="project" value="UniProtKB-UniRule"/>
</dbReference>
<evidence type="ECO:0000256" key="1">
    <source>
        <dbReference type="ARBA" id="ARBA00005820"/>
    </source>
</evidence>
<keyword evidence="2 3" id="KW-0238">DNA-binding</keyword>
<keyword evidence="7" id="KW-1185">Reference proteome</keyword>
<evidence type="ECO:0000256" key="4">
    <source>
        <dbReference type="SAM" id="MobiDB-lite"/>
    </source>
</evidence>
<dbReference type="PANTHER" id="PTHR47691">
    <property type="entry name" value="REGULATOR-RELATED"/>
    <property type="match status" value="1"/>
</dbReference>
<dbReference type="Proteomes" id="UP000199645">
    <property type="component" value="Unassembled WGS sequence"/>
</dbReference>
<dbReference type="PROSITE" id="PS51755">
    <property type="entry name" value="OMPR_PHOB"/>
    <property type="match status" value="1"/>
</dbReference>
<dbReference type="STRING" id="35752.SAMN05421541_108143"/>
<dbReference type="Gene3D" id="3.40.50.300">
    <property type="entry name" value="P-loop containing nucleotide triphosphate hydrolases"/>
    <property type="match status" value="1"/>
</dbReference>
<dbReference type="SUPFAM" id="SSF52540">
    <property type="entry name" value="P-loop containing nucleoside triphosphate hydrolases"/>
    <property type="match status" value="1"/>
</dbReference>
<dbReference type="InterPro" id="IPR005158">
    <property type="entry name" value="BTAD"/>
</dbReference>
<dbReference type="Pfam" id="PF03704">
    <property type="entry name" value="BTAD"/>
    <property type="match status" value="1"/>
</dbReference>
<evidence type="ECO:0000313" key="6">
    <source>
        <dbReference type="EMBL" id="SFF28515.1"/>
    </source>
</evidence>
<dbReference type="InterPro" id="IPR027417">
    <property type="entry name" value="P-loop_NTPase"/>
</dbReference>